<name>A0A8S3U0H1_MYTED</name>
<gene>
    <name evidence="2" type="ORF">MEDL_51757</name>
</gene>
<proteinExistence type="predicted"/>
<feature type="chain" id="PRO_5035780505" evidence="1">
    <location>
        <begin position="19"/>
        <end position="422"/>
    </location>
</feature>
<accession>A0A8S3U0H1</accession>
<keyword evidence="1" id="KW-0732">Signal</keyword>
<evidence type="ECO:0000256" key="1">
    <source>
        <dbReference type="SAM" id="SignalP"/>
    </source>
</evidence>
<sequence>MEGKAVIIFFGFIACAFAVYSPKGGKACEIECSSHSECLDGYKCQTEGCDRMCRPGRVILSNKVVGSDIISAGCVQRCMDRGGLGCRSLCQRSGDLLSGGQIIRSGSLDSRFNDALVDSIRSDSLVRHTSSLGDSIRSGSLVRHISPVGDSIRSDSLLGRISSVGDSIRSGSLVRHISPVGDSIRSGIMEGKAVIIFFGFIACAFAVYSPKGGKACEIECSSHSECLDGYKCQTEGCDRMCRPGRVILSNAVVGSDIISAGCVQRCMDRGGLGCRSLCQRNADLLSGGQIIRSGSLDSRFNGALVDSIRPDNLVRHTSSLGDSIRSGSLVRHISPVGDSIRSDSLLGRISPVGDSIRSGSLVRHISPGGSIRSGSLLGRISQVGSILHKGCKNTCISRGCNFNEECVTRDGCFVCVRAKTYA</sequence>
<keyword evidence="3" id="KW-1185">Reference proteome</keyword>
<organism evidence="2 3">
    <name type="scientific">Mytilus edulis</name>
    <name type="common">Blue mussel</name>
    <dbReference type="NCBI Taxonomy" id="6550"/>
    <lineage>
        <taxon>Eukaryota</taxon>
        <taxon>Metazoa</taxon>
        <taxon>Spiralia</taxon>
        <taxon>Lophotrochozoa</taxon>
        <taxon>Mollusca</taxon>
        <taxon>Bivalvia</taxon>
        <taxon>Autobranchia</taxon>
        <taxon>Pteriomorphia</taxon>
        <taxon>Mytilida</taxon>
        <taxon>Mytiloidea</taxon>
        <taxon>Mytilidae</taxon>
        <taxon>Mytilinae</taxon>
        <taxon>Mytilus</taxon>
    </lineage>
</organism>
<dbReference type="AlphaFoldDB" id="A0A8S3U0H1"/>
<dbReference type="PROSITE" id="PS51257">
    <property type="entry name" value="PROKAR_LIPOPROTEIN"/>
    <property type="match status" value="1"/>
</dbReference>
<dbReference type="EMBL" id="CAJPWZ010002518">
    <property type="protein sequence ID" value="CAG2239388.1"/>
    <property type="molecule type" value="Genomic_DNA"/>
</dbReference>
<dbReference type="Proteomes" id="UP000683360">
    <property type="component" value="Unassembled WGS sequence"/>
</dbReference>
<feature type="signal peptide" evidence="1">
    <location>
        <begin position="1"/>
        <end position="18"/>
    </location>
</feature>
<evidence type="ECO:0000313" key="2">
    <source>
        <dbReference type="EMBL" id="CAG2239388.1"/>
    </source>
</evidence>
<evidence type="ECO:0000313" key="3">
    <source>
        <dbReference type="Proteomes" id="UP000683360"/>
    </source>
</evidence>
<reference evidence="2" key="1">
    <citation type="submission" date="2021-03" db="EMBL/GenBank/DDBJ databases">
        <authorList>
            <person name="Bekaert M."/>
        </authorList>
    </citation>
    <scope>NUCLEOTIDE SEQUENCE</scope>
</reference>
<protein>
    <submittedName>
        <fullName evidence="2">Uncharacterized protein</fullName>
    </submittedName>
</protein>
<comment type="caution">
    <text evidence="2">The sequence shown here is derived from an EMBL/GenBank/DDBJ whole genome shotgun (WGS) entry which is preliminary data.</text>
</comment>